<evidence type="ECO:0000313" key="3">
    <source>
        <dbReference type="Proteomes" id="UP000315440"/>
    </source>
</evidence>
<gene>
    <name evidence="2" type="ORF">Mal64_09660</name>
</gene>
<evidence type="ECO:0000313" key="2">
    <source>
        <dbReference type="EMBL" id="TWT90572.1"/>
    </source>
</evidence>
<dbReference type="Proteomes" id="UP000315440">
    <property type="component" value="Unassembled WGS sequence"/>
</dbReference>
<sequence precursor="true">MTTLNHNALQNTYALLACLALVAAPGCAAIHGGGHHAACGCVTEPGCATDPGCAIEPGCSADCGDSCGGACGDTCGVDGRSWAFKRWTDCNCSGPKICVCTGPCGCDTSEPGCGCAEPACGCAEPDCGCEVGCAGECGQDCCVGGCAAGGSLKFGLDCIGEELNHVTCGLIGKIGCGGCDGESYWSEWHNDPPRCKDPCDRCGNWVGPSTYRAPYAHPYGP</sequence>
<dbReference type="EMBL" id="SJPQ01000001">
    <property type="protein sequence ID" value="TWT90572.1"/>
    <property type="molecule type" value="Genomic_DNA"/>
</dbReference>
<accession>A0A5C5ZSQ7</accession>
<reference evidence="2 3" key="1">
    <citation type="submission" date="2019-02" db="EMBL/GenBank/DDBJ databases">
        <title>Deep-cultivation of Planctomycetes and their phenomic and genomic characterization uncovers novel biology.</title>
        <authorList>
            <person name="Wiegand S."/>
            <person name="Jogler M."/>
            <person name="Boedeker C."/>
            <person name="Pinto D."/>
            <person name="Vollmers J."/>
            <person name="Rivas-Marin E."/>
            <person name="Kohn T."/>
            <person name="Peeters S.H."/>
            <person name="Heuer A."/>
            <person name="Rast P."/>
            <person name="Oberbeckmann S."/>
            <person name="Bunk B."/>
            <person name="Jeske O."/>
            <person name="Meyerdierks A."/>
            <person name="Storesund J.E."/>
            <person name="Kallscheuer N."/>
            <person name="Luecker S."/>
            <person name="Lage O.M."/>
            <person name="Pohl T."/>
            <person name="Merkel B.J."/>
            <person name="Hornburger P."/>
            <person name="Mueller R.-W."/>
            <person name="Bruemmer F."/>
            <person name="Labrenz M."/>
            <person name="Spormann A.M."/>
            <person name="Op Den Camp H."/>
            <person name="Overmann J."/>
            <person name="Amann R."/>
            <person name="Jetten M.S.M."/>
            <person name="Mascher T."/>
            <person name="Medema M.H."/>
            <person name="Devos D.P."/>
            <person name="Kaster A.-K."/>
            <person name="Ovreas L."/>
            <person name="Rohde M."/>
            <person name="Galperin M.Y."/>
            <person name="Jogler C."/>
        </authorList>
    </citation>
    <scope>NUCLEOTIDE SEQUENCE [LARGE SCALE GENOMIC DNA]</scope>
    <source>
        <strain evidence="2 3">Mal64</strain>
    </source>
</reference>
<feature type="signal peptide" evidence="1">
    <location>
        <begin position="1"/>
        <end position="28"/>
    </location>
</feature>
<dbReference type="RefSeq" id="WP_146397562.1">
    <property type="nucleotide sequence ID" value="NZ_SJPQ01000001.1"/>
</dbReference>
<dbReference type="AlphaFoldDB" id="A0A5C5ZSQ7"/>
<keyword evidence="3" id="KW-1185">Reference proteome</keyword>
<comment type="caution">
    <text evidence="2">The sequence shown here is derived from an EMBL/GenBank/DDBJ whole genome shotgun (WGS) entry which is preliminary data.</text>
</comment>
<organism evidence="2 3">
    <name type="scientific">Pseudobythopirellula maris</name>
    <dbReference type="NCBI Taxonomy" id="2527991"/>
    <lineage>
        <taxon>Bacteria</taxon>
        <taxon>Pseudomonadati</taxon>
        <taxon>Planctomycetota</taxon>
        <taxon>Planctomycetia</taxon>
        <taxon>Pirellulales</taxon>
        <taxon>Lacipirellulaceae</taxon>
        <taxon>Pseudobythopirellula</taxon>
    </lineage>
</organism>
<feature type="chain" id="PRO_5022719572" description="Stigma-specific protein, Stig1" evidence="1">
    <location>
        <begin position="29"/>
        <end position="221"/>
    </location>
</feature>
<proteinExistence type="predicted"/>
<keyword evidence="1" id="KW-0732">Signal</keyword>
<dbReference type="OrthoDB" id="264177at2"/>
<protein>
    <recommendedName>
        <fullName evidence="4">Stigma-specific protein, Stig1</fullName>
    </recommendedName>
</protein>
<evidence type="ECO:0008006" key="4">
    <source>
        <dbReference type="Google" id="ProtNLM"/>
    </source>
</evidence>
<evidence type="ECO:0000256" key="1">
    <source>
        <dbReference type="SAM" id="SignalP"/>
    </source>
</evidence>
<name>A0A5C5ZSQ7_9BACT</name>